<dbReference type="Gramene" id="HORVU.MOREX.r2.3HG0182270.1">
    <property type="protein sequence ID" value="HORVU.MOREX.r2.3HG0182270.1.CDS.1"/>
    <property type="gene ID" value="HORVU.MOREX.r2.3HG0182270"/>
</dbReference>
<keyword evidence="1" id="KW-0732">Signal</keyword>
<accession>A0A8I6WXX8</accession>
<sequence>MAPAAAGGASLLAAVAVFSMLIMSSQGNPRPLCSDCEPQCRTNCTAEVETTCREYCTRGGGPRESCRSSVFEQCTANGDCSGSNGTSTCDCNTVAENTCLSVTDGTLQCTPCMSNIYDQCFHPCTNDCNNRCKKKGCHHA</sequence>
<name>A0A8I6WXX8_HORVV</name>
<organism evidence="2 3">
    <name type="scientific">Hordeum vulgare subsp. vulgare</name>
    <name type="common">Domesticated barley</name>
    <dbReference type="NCBI Taxonomy" id="112509"/>
    <lineage>
        <taxon>Eukaryota</taxon>
        <taxon>Viridiplantae</taxon>
        <taxon>Streptophyta</taxon>
        <taxon>Embryophyta</taxon>
        <taxon>Tracheophyta</taxon>
        <taxon>Spermatophyta</taxon>
        <taxon>Magnoliopsida</taxon>
        <taxon>Liliopsida</taxon>
        <taxon>Poales</taxon>
        <taxon>Poaceae</taxon>
        <taxon>BOP clade</taxon>
        <taxon>Pooideae</taxon>
        <taxon>Triticodae</taxon>
        <taxon>Triticeae</taxon>
        <taxon>Hordeinae</taxon>
        <taxon>Hordeum</taxon>
    </lineage>
</organism>
<reference evidence="2" key="2">
    <citation type="submission" date="2020-10" db="EMBL/GenBank/DDBJ databases">
        <authorList>
            <person name="Scholz U."/>
            <person name="Mascher M."/>
            <person name="Fiebig A."/>
        </authorList>
    </citation>
    <scope>NUCLEOTIDE SEQUENCE [LARGE SCALE GENOMIC DNA]</scope>
    <source>
        <strain evidence="2">cv. Morex</strain>
    </source>
</reference>
<evidence type="ECO:0000313" key="2">
    <source>
        <dbReference type="EnsemblPlants" id="HORVU.MOREX.r3.3HG0218930.1.CDS1"/>
    </source>
</evidence>
<dbReference type="AlphaFoldDB" id="A0A8I6WXX8"/>
<evidence type="ECO:0000256" key="1">
    <source>
        <dbReference type="SAM" id="SignalP"/>
    </source>
</evidence>
<keyword evidence="3" id="KW-1185">Reference proteome</keyword>
<dbReference type="EnsemblPlants" id="HORVU.MOREX.r3.3HG0218930.1">
    <property type="protein sequence ID" value="HORVU.MOREX.r3.3HG0218930.1.CDS1"/>
    <property type="gene ID" value="HORVU.MOREX.r3.3HG0218930"/>
</dbReference>
<reference evidence="3" key="1">
    <citation type="journal article" date="2012" name="Nature">
        <title>A physical, genetic and functional sequence assembly of the barley genome.</title>
        <authorList>
            <consortium name="The International Barley Genome Sequencing Consortium"/>
            <person name="Mayer K.F."/>
            <person name="Waugh R."/>
            <person name="Brown J.W."/>
            <person name="Schulman A."/>
            <person name="Langridge P."/>
            <person name="Platzer M."/>
            <person name="Fincher G.B."/>
            <person name="Muehlbauer G.J."/>
            <person name="Sato K."/>
            <person name="Close T.J."/>
            <person name="Wise R.P."/>
            <person name="Stein N."/>
        </authorList>
    </citation>
    <scope>NUCLEOTIDE SEQUENCE [LARGE SCALE GENOMIC DNA]</scope>
    <source>
        <strain evidence="3">cv. Morex</strain>
    </source>
</reference>
<proteinExistence type="predicted"/>
<feature type="signal peptide" evidence="1">
    <location>
        <begin position="1"/>
        <end position="27"/>
    </location>
</feature>
<feature type="chain" id="PRO_5035286575" evidence="1">
    <location>
        <begin position="28"/>
        <end position="140"/>
    </location>
</feature>
<protein>
    <submittedName>
        <fullName evidence="2">Uncharacterized protein</fullName>
    </submittedName>
</protein>
<dbReference type="Proteomes" id="UP000011116">
    <property type="component" value="Chromosome 3H"/>
</dbReference>
<dbReference type="OMA" id="RQSCERQ"/>
<evidence type="ECO:0000313" key="3">
    <source>
        <dbReference type="Proteomes" id="UP000011116"/>
    </source>
</evidence>
<reference evidence="2" key="3">
    <citation type="submission" date="2022-01" db="UniProtKB">
        <authorList>
            <consortium name="EnsemblPlants"/>
        </authorList>
    </citation>
    <scope>IDENTIFICATION</scope>
    <source>
        <strain evidence="2">subsp. vulgare</strain>
    </source>
</reference>
<dbReference type="Gramene" id="HORVU.MOREX.r3.3HG0218930.1">
    <property type="protein sequence ID" value="HORVU.MOREX.r3.3HG0218930.1.CDS1"/>
    <property type="gene ID" value="HORVU.MOREX.r3.3HG0218930"/>
</dbReference>